<accession>E7FX77</accession>
<comment type="subcellular location">
    <subcellularLocation>
        <location evidence="7">Cell membrane</location>
        <topology evidence="7">Multi-pass membrane protein</topology>
    </subcellularLocation>
</comment>
<dbReference type="NCBIfam" id="TIGR00544">
    <property type="entry name" value="lgt"/>
    <property type="match status" value="1"/>
</dbReference>
<feature type="transmembrane region" description="Helical" evidence="7">
    <location>
        <begin position="210"/>
        <end position="227"/>
    </location>
</feature>
<keyword evidence="4 7" id="KW-0812">Transmembrane</keyword>
<feature type="transmembrane region" description="Helical" evidence="7">
    <location>
        <begin position="120"/>
        <end position="138"/>
    </location>
</feature>
<dbReference type="Pfam" id="PF01790">
    <property type="entry name" value="LGT"/>
    <property type="match status" value="1"/>
</dbReference>
<organism evidence="8 9">
    <name type="scientific">Erysipelothrix rhusiopathiae ATCC 19414</name>
    <dbReference type="NCBI Taxonomy" id="525280"/>
    <lineage>
        <taxon>Bacteria</taxon>
        <taxon>Bacillati</taxon>
        <taxon>Bacillota</taxon>
        <taxon>Erysipelotrichia</taxon>
        <taxon>Erysipelotrichales</taxon>
        <taxon>Erysipelotrichaceae</taxon>
        <taxon>Erysipelothrix</taxon>
    </lineage>
</organism>
<evidence type="ECO:0000256" key="7">
    <source>
        <dbReference type="HAMAP-Rule" id="MF_01147"/>
    </source>
</evidence>
<evidence type="ECO:0000256" key="5">
    <source>
        <dbReference type="ARBA" id="ARBA00022989"/>
    </source>
</evidence>
<dbReference type="STRING" id="1648.A2I91_01190"/>
<dbReference type="InterPro" id="IPR006439">
    <property type="entry name" value="HAD-SF_hydro_IA"/>
</dbReference>
<dbReference type="InterPro" id="IPR023198">
    <property type="entry name" value="PGP-like_dom2"/>
</dbReference>
<dbReference type="EC" id="2.5.1.145" evidence="7"/>
<dbReference type="Gene3D" id="1.10.150.240">
    <property type="entry name" value="Putative phosphatase, domain 2"/>
    <property type="match status" value="1"/>
</dbReference>
<name>E7FX77_ERYRH</name>
<evidence type="ECO:0000313" key="8">
    <source>
        <dbReference type="EMBL" id="EFY08725.1"/>
    </source>
</evidence>
<comment type="similarity">
    <text evidence="1 7">Belongs to the Lgt family.</text>
</comment>
<evidence type="ECO:0000256" key="3">
    <source>
        <dbReference type="ARBA" id="ARBA00022679"/>
    </source>
</evidence>
<proteinExistence type="inferred from homology"/>
<comment type="pathway">
    <text evidence="7">Protein modification; lipoprotein biosynthesis (diacylglyceryl transfer).</text>
</comment>
<dbReference type="Proteomes" id="UP000003028">
    <property type="component" value="Unassembled WGS sequence"/>
</dbReference>
<dbReference type="InterPro" id="IPR041492">
    <property type="entry name" value="HAD_2"/>
</dbReference>
<evidence type="ECO:0000256" key="2">
    <source>
        <dbReference type="ARBA" id="ARBA00022475"/>
    </source>
</evidence>
<keyword evidence="5 7" id="KW-1133">Transmembrane helix</keyword>
<dbReference type="PANTHER" id="PTHR30589">
    <property type="entry name" value="PROLIPOPROTEIN DIACYLGLYCERYL TRANSFERASE"/>
    <property type="match status" value="1"/>
</dbReference>
<dbReference type="AlphaFoldDB" id="E7FX77"/>
<dbReference type="SFLD" id="SFLDG01129">
    <property type="entry name" value="C1.5:_HAD__Beta-PGM__Phosphata"/>
    <property type="match status" value="1"/>
</dbReference>
<protein>
    <recommendedName>
        <fullName evidence="7">Phosphatidylglycerol--prolipoprotein diacylglyceryl transferase</fullName>
        <ecNumber evidence="7">2.5.1.145</ecNumber>
    </recommendedName>
</protein>
<keyword evidence="2 7" id="KW-1003">Cell membrane</keyword>
<gene>
    <name evidence="7 8" type="primary">lgt</name>
    <name evidence="8" type="ORF">HMPREF0357_10832</name>
</gene>
<feature type="transmembrane region" description="Helical" evidence="7">
    <location>
        <begin position="239"/>
        <end position="259"/>
    </location>
</feature>
<feature type="transmembrane region" description="Helical" evidence="7">
    <location>
        <begin position="179"/>
        <end position="198"/>
    </location>
</feature>
<evidence type="ECO:0000256" key="4">
    <source>
        <dbReference type="ARBA" id="ARBA00022692"/>
    </source>
</evidence>
<feature type="binding site" evidence="7">
    <location>
        <position position="139"/>
    </location>
    <ligand>
        <name>a 1,2-diacyl-sn-glycero-3-phospho-(1'-sn-glycerol)</name>
        <dbReference type="ChEBI" id="CHEBI:64716"/>
    </ligand>
</feature>
<keyword evidence="9" id="KW-1185">Reference proteome</keyword>
<dbReference type="SFLD" id="SFLDS00003">
    <property type="entry name" value="Haloacid_Dehalogenase"/>
    <property type="match status" value="1"/>
</dbReference>
<dbReference type="PROSITE" id="PS01311">
    <property type="entry name" value="LGT"/>
    <property type="match status" value="1"/>
</dbReference>
<comment type="caution">
    <text evidence="8">The sequence shown here is derived from an EMBL/GenBank/DDBJ whole genome shotgun (WGS) entry which is preliminary data.</text>
</comment>
<dbReference type="Gene3D" id="3.40.50.1000">
    <property type="entry name" value="HAD superfamily/HAD-like"/>
    <property type="match status" value="1"/>
</dbReference>
<evidence type="ECO:0000313" key="9">
    <source>
        <dbReference type="Proteomes" id="UP000003028"/>
    </source>
</evidence>
<dbReference type="PRINTS" id="PR00413">
    <property type="entry name" value="HADHALOGNASE"/>
</dbReference>
<dbReference type="EMBL" id="ACLK02000002">
    <property type="protein sequence ID" value="EFY08725.1"/>
    <property type="molecule type" value="Genomic_DNA"/>
</dbReference>
<dbReference type="Pfam" id="PF13419">
    <property type="entry name" value="HAD_2"/>
    <property type="match status" value="1"/>
</dbReference>
<dbReference type="HAMAP" id="MF_01147">
    <property type="entry name" value="Lgt"/>
    <property type="match status" value="1"/>
</dbReference>
<evidence type="ECO:0000256" key="6">
    <source>
        <dbReference type="ARBA" id="ARBA00023136"/>
    </source>
</evidence>
<comment type="catalytic activity">
    <reaction evidence="7">
        <text>L-cysteinyl-[prolipoprotein] + a 1,2-diacyl-sn-glycero-3-phospho-(1'-sn-glycerol) = an S-1,2-diacyl-sn-glyceryl-L-cysteinyl-[prolipoprotein] + sn-glycerol 1-phosphate + H(+)</text>
        <dbReference type="Rhea" id="RHEA:56712"/>
        <dbReference type="Rhea" id="RHEA-COMP:14679"/>
        <dbReference type="Rhea" id="RHEA-COMP:14680"/>
        <dbReference type="ChEBI" id="CHEBI:15378"/>
        <dbReference type="ChEBI" id="CHEBI:29950"/>
        <dbReference type="ChEBI" id="CHEBI:57685"/>
        <dbReference type="ChEBI" id="CHEBI:64716"/>
        <dbReference type="ChEBI" id="CHEBI:140658"/>
        <dbReference type="EC" id="2.5.1.145"/>
    </reaction>
</comment>
<comment type="function">
    <text evidence="7">Catalyzes the transfer of the diacylglyceryl group from phosphatidylglycerol to the sulfhydryl group of the N-terminal cysteine of a prolipoprotein, the first step in the formation of mature lipoproteins.</text>
</comment>
<feature type="transmembrane region" description="Helical" evidence="7">
    <location>
        <begin position="56"/>
        <end position="76"/>
    </location>
</feature>
<dbReference type="NCBIfam" id="TIGR01549">
    <property type="entry name" value="HAD-SF-IA-v1"/>
    <property type="match status" value="1"/>
</dbReference>
<feature type="transmembrane region" description="Helical" evidence="7">
    <location>
        <begin position="96"/>
        <end position="113"/>
    </location>
</feature>
<keyword evidence="6 7" id="KW-0472">Membrane</keyword>
<keyword evidence="3 7" id="KW-0808">Transferase</keyword>
<evidence type="ECO:0000256" key="1">
    <source>
        <dbReference type="ARBA" id="ARBA00007150"/>
    </source>
</evidence>
<dbReference type="UniPathway" id="UPA00664"/>
<dbReference type="GO" id="GO:0005886">
    <property type="term" value="C:plasma membrane"/>
    <property type="evidence" value="ECO:0007669"/>
    <property type="project" value="UniProtKB-SubCell"/>
</dbReference>
<dbReference type="SUPFAM" id="SSF56784">
    <property type="entry name" value="HAD-like"/>
    <property type="match status" value="1"/>
</dbReference>
<sequence>MLMIKFFPNTQTFVQIGPVSIAWYAILIMTGAFLAYYISQRNLLKVGYKRDDIEDLFMGALIAGFLGARIWYVLFFEFKTYLAQPLRIFAIHEGGLAIQGGLIAGVAFGYWFTKRRRLNFIQWADLIIPNILLAQAIGRWGNFMNKEAYGRVVQESFYNHFPMWFKDMMFIDGAFRQPTFFYESVANIIGWILIVFVLKRLSKIKRGDLTFAYMMWYGATRFIIEGFRSDSLMFGPIRVAQFISIIFVVVGVAGYLGCFKKYLERPKPIILFDFDGTIANTQACILETFRRVFEIYKSEYQLDEQEMKTFLGPTLHDTFSKYFEEDEIDSIIQEYRRINHELHDTYVVPMEHAIELLEDLKNEGYRMGIVSNKITSTLELGMEVTGIKPELFEVVLGCDLFEPVKPDPAGIDKALELMNADRGQLIYVGDSASDILAGQRAGSFTIGYVFDKIREKDLEESKPNRMISDLMEIKEILKEDHEWTITMM</sequence>
<reference evidence="8" key="1">
    <citation type="submission" date="2011-01" db="EMBL/GenBank/DDBJ databases">
        <authorList>
            <person name="Muzny D."/>
            <person name="Qin X."/>
            <person name="Buhay C."/>
            <person name="Dugan-Rocha S."/>
            <person name="Ding Y."/>
            <person name="Chen G."/>
            <person name="Hawes A."/>
            <person name="Holder M."/>
            <person name="Jhangiani S."/>
            <person name="Johnson A."/>
            <person name="Khan Z."/>
            <person name="Li Z."/>
            <person name="Liu W."/>
            <person name="Liu X."/>
            <person name="Perez L."/>
            <person name="Shen H."/>
            <person name="Wang Q."/>
            <person name="Watt J."/>
            <person name="Xi L."/>
            <person name="Xin Y."/>
            <person name="Zhou J."/>
            <person name="Deng J."/>
            <person name="Jiang H."/>
            <person name="Liu Y."/>
            <person name="Qu J."/>
            <person name="Song X.-Z."/>
            <person name="Zhang L."/>
            <person name="Villasana D."/>
            <person name="Johnson A."/>
            <person name="Liu J."/>
            <person name="Liyanage D."/>
            <person name="Lorensuhewa L."/>
            <person name="Robinson T."/>
            <person name="Song A."/>
            <person name="Song B.-B."/>
            <person name="Dinh H."/>
            <person name="Thornton R."/>
            <person name="Coyle M."/>
            <person name="Francisco L."/>
            <person name="Jackson L."/>
            <person name="Javaid M."/>
            <person name="Korchina V."/>
            <person name="Kovar C."/>
            <person name="Mata R."/>
            <person name="Mathew T."/>
            <person name="Ngo R."/>
            <person name="Nguyen L."/>
            <person name="Nguyen N."/>
            <person name="Okwuonu G."/>
            <person name="Ongeri F."/>
            <person name="Pham C."/>
            <person name="Simmons D."/>
            <person name="Wilczek-Boney K."/>
            <person name="Hale W."/>
            <person name="Jakkamsetti A."/>
            <person name="Pham P."/>
            <person name="Ruth R."/>
            <person name="San Lucas F."/>
            <person name="Warren J."/>
            <person name="Zhang J."/>
            <person name="Zhao Z."/>
            <person name="Zhou C."/>
            <person name="Zhu D."/>
            <person name="Lee S."/>
            <person name="Bess C."/>
            <person name="Blankenburg K."/>
            <person name="Forbes L."/>
            <person name="Fu Q."/>
            <person name="Gubbala S."/>
            <person name="Hirani K."/>
            <person name="Jayaseelan J.C."/>
            <person name="Lara F."/>
            <person name="Munidasa M."/>
            <person name="Palculict T."/>
            <person name="Patil S."/>
            <person name="Pu L.-L."/>
            <person name="Saada N."/>
            <person name="Tang L."/>
            <person name="Weissenberger G."/>
            <person name="Zhu Y."/>
            <person name="Hemphill L."/>
            <person name="Shang Y."/>
            <person name="Youmans B."/>
            <person name="Ayvaz T."/>
            <person name="Ross M."/>
            <person name="Santibanez J."/>
            <person name="Aqrawi P."/>
            <person name="Gross S."/>
            <person name="Joshi V."/>
            <person name="Fowler G."/>
            <person name="Nazareth L."/>
            <person name="Reid J."/>
            <person name="Worley K."/>
            <person name="Petrosino J."/>
            <person name="Highlander S."/>
            <person name="Gibbs R."/>
        </authorList>
    </citation>
    <scope>NUCLEOTIDE SEQUENCE [LARGE SCALE GENOMIC DNA]</scope>
    <source>
        <strain evidence="8">ATCC 19414</strain>
    </source>
</reference>
<dbReference type="GO" id="GO:0042158">
    <property type="term" value="P:lipoprotein biosynthetic process"/>
    <property type="evidence" value="ECO:0007669"/>
    <property type="project" value="UniProtKB-UniRule"/>
</dbReference>
<feature type="transmembrane region" description="Helical" evidence="7">
    <location>
        <begin position="12"/>
        <end position="36"/>
    </location>
</feature>
<dbReference type="InterPro" id="IPR001640">
    <property type="entry name" value="Lgt"/>
</dbReference>
<dbReference type="GO" id="GO:0008961">
    <property type="term" value="F:phosphatidylglycerol-prolipoprotein diacylglyceryl transferase activity"/>
    <property type="evidence" value="ECO:0007669"/>
    <property type="project" value="UniProtKB-UniRule"/>
</dbReference>
<keyword evidence="8" id="KW-0328">Glycosyltransferase</keyword>
<dbReference type="PANTHER" id="PTHR30589:SF0">
    <property type="entry name" value="PHOSPHATIDYLGLYCEROL--PROLIPOPROTEIN DIACYLGLYCERYL TRANSFERASE"/>
    <property type="match status" value="1"/>
</dbReference>
<dbReference type="InterPro" id="IPR036412">
    <property type="entry name" value="HAD-like_sf"/>
</dbReference>
<dbReference type="InterPro" id="IPR023214">
    <property type="entry name" value="HAD_sf"/>
</dbReference>